<comment type="caution">
    <text evidence="3">The sequence shown here is derived from an EMBL/GenBank/DDBJ whole genome shotgun (WGS) entry which is preliminary data.</text>
</comment>
<dbReference type="Proteomes" id="UP000619101">
    <property type="component" value="Unassembled WGS sequence"/>
</dbReference>
<gene>
    <name evidence="3" type="ORF">H9635_10025</name>
</gene>
<dbReference type="SMART" id="SM00257">
    <property type="entry name" value="LysM"/>
    <property type="match status" value="1"/>
</dbReference>
<dbReference type="InterPro" id="IPR018392">
    <property type="entry name" value="LysM"/>
</dbReference>
<dbReference type="PANTHER" id="PTHR34700:SF4">
    <property type="entry name" value="PHAGE-LIKE ELEMENT PBSX PROTEIN XKDP"/>
    <property type="match status" value="1"/>
</dbReference>
<dbReference type="PROSITE" id="PS51782">
    <property type="entry name" value="LYSM"/>
    <property type="match status" value="1"/>
</dbReference>
<dbReference type="EMBL" id="JACSPZ010000004">
    <property type="protein sequence ID" value="MBD8037082.1"/>
    <property type="molecule type" value="Genomic_DNA"/>
</dbReference>
<organism evidence="3 4">
    <name type="scientific">Solibacillus faecavium</name>
    <dbReference type="NCBI Taxonomy" id="2762221"/>
    <lineage>
        <taxon>Bacteria</taxon>
        <taxon>Bacillati</taxon>
        <taxon>Bacillota</taxon>
        <taxon>Bacilli</taxon>
        <taxon>Bacillales</taxon>
        <taxon>Caryophanaceae</taxon>
        <taxon>Solibacillus</taxon>
    </lineage>
</organism>
<feature type="domain" description="LysM" evidence="2">
    <location>
        <begin position="179"/>
        <end position="226"/>
    </location>
</feature>
<evidence type="ECO:0000259" key="2">
    <source>
        <dbReference type="PROSITE" id="PS51782"/>
    </source>
</evidence>
<dbReference type="SUPFAM" id="SSF54106">
    <property type="entry name" value="LysM domain"/>
    <property type="match status" value="1"/>
</dbReference>
<protein>
    <submittedName>
        <fullName evidence="3">LysM peptidoglycan-binding domain-containing protein</fullName>
    </submittedName>
</protein>
<dbReference type="InterPro" id="IPR036779">
    <property type="entry name" value="LysM_dom_sf"/>
</dbReference>
<evidence type="ECO:0000256" key="1">
    <source>
        <dbReference type="SAM" id="MobiDB-lite"/>
    </source>
</evidence>
<sequence length="227" mass="25161">MYNFFMDGVQLPVAPSAMSMKVNNKNETITLINEGEVNLLKKAGLTDIEFEVEFPNVKYPFAVYPSGFQSASYFLDHLEKLKVSQEPFQFIVNRMKPDGSLLFDTNMTVSIEDYTIDEDAENGFDIKTTISLKQFRPFGTKKLNIKSASSTSNTASSAQPKQKVTVEKSRPTTGKQTPKTYTVKAGDTLWSIAKKELGNGAKTDDLAKLNNLSNPNLIRAGQVIKLG</sequence>
<feature type="compositionally biased region" description="Low complexity" evidence="1">
    <location>
        <begin position="149"/>
        <end position="158"/>
    </location>
</feature>
<accession>A0ABR8XYQ8</accession>
<dbReference type="Gene3D" id="3.10.350.10">
    <property type="entry name" value="LysM domain"/>
    <property type="match status" value="1"/>
</dbReference>
<dbReference type="Pfam" id="PF01476">
    <property type="entry name" value="LysM"/>
    <property type="match status" value="1"/>
</dbReference>
<proteinExistence type="predicted"/>
<dbReference type="RefSeq" id="WP_191700147.1">
    <property type="nucleotide sequence ID" value="NZ_JACSPZ010000004.1"/>
</dbReference>
<keyword evidence="4" id="KW-1185">Reference proteome</keyword>
<evidence type="ECO:0000313" key="4">
    <source>
        <dbReference type="Proteomes" id="UP000619101"/>
    </source>
</evidence>
<dbReference type="PANTHER" id="PTHR34700">
    <property type="entry name" value="POTASSIUM BINDING PROTEIN KBP"/>
    <property type="match status" value="1"/>
</dbReference>
<name>A0ABR8XYQ8_9BACL</name>
<feature type="compositionally biased region" description="Polar residues" evidence="1">
    <location>
        <begin position="171"/>
        <end position="180"/>
    </location>
</feature>
<dbReference type="CDD" id="cd00118">
    <property type="entry name" value="LysM"/>
    <property type="match status" value="1"/>
</dbReference>
<evidence type="ECO:0000313" key="3">
    <source>
        <dbReference type="EMBL" id="MBD8037082.1"/>
    </source>
</evidence>
<feature type="region of interest" description="Disordered" evidence="1">
    <location>
        <begin position="149"/>
        <end position="180"/>
    </location>
</feature>
<dbReference type="InterPro" id="IPR052196">
    <property type="entry name" value="Bact_Kbp"/>
</dbReference>
<reference evidence="3 4" key="1">
    <citation type="submission" date="2020-08" db="EMBL/GenBank/DDBJ databases">
        <title>A Genomic Blueprint of the Chicken Gut Microbiome.</title>
        <authorList>
            <person name="Gilroy R."/>
            <person name="Ravi A."/>
            <person name="Getino M."/>
            <person name="Pursley I."/>
            <person name="Horton D.L."/>
            <person name="Alikhan N.-F."/>
            <person name="Baker D."/>
            <person name="Gharbi K."/>
            <person name="Hall N."/>
            <person name="Watson M."/>
            <person name="Adriaenssens E.M."/>
            <person name="Foster-Nyarko E."/>
            <person name="Jarju S."/>
            <person name="Secka A."/>
            <person name="Antonio M."/>
            <person name="Oren A."/>
            <person name="Chaudhuri R."/>
            <person name="La Ragione R.M."/>
            <person name="Hildebrand F."/>
            <person name="Pallen M.J."/>
        </authorList>
    </citation>
    <scope>NUCLEOTIDE SEQUENCE [LARGE SCALE GENOMIC DNA]</scope>
    <source>
        <strain evidence="3 4">A46</strain>
    </source>
</reference>